<proteinExistence type="predicted"/>
<dbReference type="Proteomes" id="UP000800036">
    <property type="component" value="Unassembled WGS sequence"/>
</dbReference>
<feature type="compositionally biased region" description="Low complexity" evidence="1">
    <location>
        <begin position="110"/>
        <end position="120"/>
    </location>
</feature>
<sequence>MKAFLLEYAWERRVRPINAVPVGWSPGISLNVPYNMARGSCLDRRDGGNGTAAQCNALMKSAKLGSKQTSTASSHTASESTSKSTPSSTSEFIYSTSVMTVTKEKTITVTAPAPETTEAPDPGISITSGESCSADANTYTCLAKVIPRPETTEPPVTTEAPETTKAPEPEISSPSGNSCSTDENNNTCLAKGMPPSAKL</sequence>
<dbReference type="EMBL" id="ML976731">
    <property type="protein sequence ID" value="KAF1967509.1"/>
    <property type="molecule type" value="Genomic_DNA"/>
</dbReference>
<name>A0A6A5UU61_9PLEO</name>
<feature type="compositionally biased region" description="Low complexity" evidence="1">
    <location>
        <begin position="153"/>
        <end position="170"/>
    </location>
</feature>
<reference evidence="2" key="1">
    <citation type="journal article" date="2020" name="Stud. Mycol.">
        <title>101 Dothideomycetes genomes: a test case for predicting lifestyles and emergence of pathogens.</title>
        <authorList>
            <person name="Haridas S."/>
            <person name="Albert R."/>
            <person name="Binder M."/>
            <person name="Bloem J."/>
            <person name="Labutti K."/>
            <person name="Salamov A."/>
            <person name="Andreopoulos B."/>
            <person name="Baker S."/>
            <person name="Barry K."/>
            <person name="Bills G."/>
            <person name="Bluhm B."/>
            <person name="Cannon C."/>
            <person name="Castanera R."/>
            <person name="Culley D."/>
            <person name="Daum C."/>
            <person name="Ezra D."/>
            <person name="Gonzalez J."/>
            <person name="Henrissat B."/>
            <person name="Kuo A."/>
            <person name="Liang C."/>
            <person name="Lipzen A."/>
            <person name="Lutzoni F."/>
            <person name="Magnuson J."/>
            <person name="Mondo S."/>
            <person name="Nolan M."/>
            <person name="Ohm R."/>
            <person name="Pangilinan J."/>
            <person name="Park H.-J."/>
            <person name="Ramirez L."/>
            <person name="Alfaro M."/>
            <person name="Sun H."/>
            <person name="Tritt A."/>
            <person name="Yoshinaga Y."/>
            <person name="Zwiers L.-H."/>
            <person name="Turgeon B."/>
            <person name="Goodwin S."/>
            <person name="Spatafora J."/>
            <person name="Crous P."/>
            <person name="Grigoriev I."/>
        </authorList>
    </citation>
    <scope>NUCLEOTIDE SEQUENCE</scope>
    <source>
        <strain evidence="2">CBS 107.79</strain>
    </source>
</reference>
<feature type="region of interest" description="Disordered" evidence="1">
    <location>
        <begin position="108"/>
        <end position="129"/>
    </location>
</feature>
<organism evidence="2 3">
    <name type="scientific">Bimuria novae-zelandiae CBS 107.79</name>
    <dbReference type="NCBI Taxonomy" id="1447943"/>
    <lineage>
        <taxon>Eukaryota</taxon>
        <taxon>Fungi</taxon>
        <taxon>Dikarya</taxon>
        <taxon>Ascomycota</taxon>
        <taxon>Pezizomycotina</taxon>
        <taxon>Dothideomycetes</taxon>
        <taxon>Pleosporomycetidae</taxon>
        <taxon>Pleosporales</taxon>
        <taxon>Massarineae</taxon>
        <taxon>Didymosphaeriaceae</taxon>
        <taxon>Bimuria</taxon>
    </lineage>
</organism>
<accession>A0A6A5UU61</accession>
<gene>
    <name evidence="2" type="ORF">BU23DRAFT_289163</name>
</gene>
<evidence type="ECO:0000256" key="1">
    <source>
        <dbReference type="SAM" id="MobiDB-lite"/>
    </source>
</evidence>
<evidence type="ECO:0000313" key="3">
    <source>
        <dbReference type="Proteomes" id="UP000800036"/>
    </source>
</evidence>
<keyword evidence="3" id="KW-1185">Reference proteome</keyword>
<dbReference type="AlphaFoldDB" id="A0A6A5UU61"/>
<feature type="region of interest" description="Disordered" evidence="1">
    <location>
        <begin position="66"/>
        <end position="90"/>
    </location>
</feature>
<feature type="region of interest" description="Disordered" evidence="1">
    <location>
        <begin position="144"/>
        <end position="199"/>
    </location>
</feature>
<protein>
    <submittedName>
        <fullName evidence="2">Uncharacterized protein</fullName>
    </submittedName>
</protein>
<feature type="compositionally biased region" description="Polar residues" evidence="1">
    <location>
        <begin position="172"/>
        <end position="188"/>
    </location>
</feature>
<evidence type="ECO:0000313" key="2">
    <source>
        <dbReference type="EMBL" id="KAF1967509.1"/>
    </source>
</evidence>